<reference evidence="2 3" key="1">
    <citation type="submission" date="2020-08" db="EMBL/GenBank/DDBJ databases">
        <title>Genomic Encyclopedia of Type Strains, Phase IV (KMG-IV): sequencing the most valuable type-strain genomes for metagenomic binning, comparative biology and taxonomic classification.</title>
        <authorList>
            <person name="Goeker M."/>
        </authorList>
    </citation>
    <scope>NUCLEOTIDE SEQUENCE [LARGE SCALE GENOMIC DNA]</scope>
    <source>
        <strain evidence="2 3">DSM 11805</strain>
    </source>
</reference>
<dbReference type="SUPFAM" id="SSF46955">
    <property type="entry name" value="Putative DNA-binding domain"/>
    <property type="match status" value="1"/>
</dbReference>
<dbReference type="RefSeq" id="WP_184250248.1">
    <property type="nucleotide sequence ID" value="NZ_BAAACU010000017.1"/>
</dbReference>
<dbReference type="EMBL" id="JACHON010000020">
    <property type="protein sequence ID" value="MBB6514017.1"/>
    <property type="molecule type" value="Genomic_DNA"/>
</dbReference>
<dbReference type="AlphaFoldDB" id="A0A841RQ97"/>
<dbReference type="InterPro" id="IPR009061">
    <property type="entry name" value="DNA-bd_dom_put_sf"/>
</dbReference>
<dbReference type="Gene3D" id="1.10.1660.10">
    <property type="match status" value="1"/>
</dbReference>
<dbReference type="InterPro" id="IPR041657">
    <property type="entry name" value="HTH_17"/>
</dbReference>
<accession>A0A841RQ97</accession>
<comment type="caution">
    <text evidence="2">The sequence shown here is derived from an EMBL/GenBank/DDBJ whole genome shotgun (WGS) entry which is preliminary data.</text>
</comment>
<proteinExistence type="predicted"/>
<keyword evidence="3" id="KW-1185">Reference proteome</keyword>
<protein>
    <submittedName>
        <fullName evidence="2">Excisionase family DNA binding protein</fullName>
    </submittedName>
</protein>
<dbReference type="Proteomes" id="UP000572212">
    <property type="component" value="Unassembled WGS sequence"/>
</dbReference>
<dbReference type="CDD" id="cd04762">
    <property type="entry name" value="HTH_MerR-trunc"/>
    <property type="match status" value="1"/>
</dbReference>
<dbReference type="GO" id="GO:0003677">
    <property type="term" value="F:DNA binding"/>
    <property type="evidence" value="ECO:0007669"/>
    <property type="project" value="InterPro"/>
</dbReference>
<gene>
    <name evidence="2" type="ORF">GGQ92_002838</name>
</gene>
<evidence type="ECO:0000259" key="1">
    <source>
        <dbReference type="Pfam" id="PF12728"/>
    </source>
</evidence>
<evidence type="ECO:0000313" key="2">
    <source>
        <dbReference type="EMBL" id="MBB6514017.1"/>
    </source>
</evidence>
<dbReference type="NCBIfam" id="TIGR01764">
    <property type="entry name" value="excise"/>
    <property type="match status" value="1"/>
</dbReference>
<dbReference type="Pfam" id="PF12728">
    <property type="entry name" value="HTH_17"/>
    <property type="match status" value="1"/>
</dbReference>
<dbReference type="InterPro" id="IPR010093">
    <property type="entry name" value="SinI_DNA-bd"/>
</dbReference>
<feature type="domain" description="Helix-turn-helix" evidence="1">
    <location>
        <begin position="135"/>
        <end position="179"/>
    </location>
</feature>
<evidence type="ECO:0000313" key="3">
    <source>
        <dbReference type="Proteomes" id="UP000572212"/>
    </source>
</evidence>
<name>A0A841RQ97_9BACI</name>
<organism evidence="2 3">
    <name type="scientific">Gracilibacillus halotolerans</name>
    <dbReference type="NCBI Taxonomy" id="74386"/>
    <lineage>
        <taxon>Bacteria</taxon>
        <taxon>Bacillati</taxon>
        <taxon>Bacillota</taxon>
        <taxon>Bacilli</taxon>
        <taxon>Bacillales</taxon>
        <taxon>Bacillaceae</taxon>
        <taxon>Gracilibacillus</taxon>
    </lineage>
</organism>
<sequence length="212" mass="24693">MSREHDDELLWETVVLLKDQNLTENALALFKSLINRTFSTLNVPTNFLEELNIQPPTGETLSQIRSLDKEIYQALKSQDTLQAYKYLVDYIKEFSEVIPGSDQKEVMAKLLYTCCLNDTPNEILRPIHIEENEEFLTSTEAAEIIGVSDQTIRRWCEKGKYPDAFQTEGGHWRIPKKYLKISYKQARKRNSFEDRLDQFNMKVGEVSGDEYL</sequence>